<reference evidence="3 4" key="1">
    <citation type="submission" date="2020-08" db="EMBL/GenBank/DDBJ databases">
        <title>Genomic Encyclopedia of Type Strains, Phase IV (KMG-V): Genome sequencing to study the core and pangenomes of soil and plant-associated prokaryotes.</title>
        <authorList>
            <person name="Whitman W."/>
        </authorList>
    </citation>
    <scope>NUCLEOTIDE SEQUENCE [LARGE SCALE GENOMIC DNA]</scope>
    <source>
        <strain evidence="3 4">M8UP14</strain>
    </source>
</reference>
<keyword evidence="2" id="KW-0732">Signal</keyword>
<dbReference type="AlphaFoldDB" id="A0A7W7ZFX6"/>
<proteinExistence type="predicted"/>
<dbReference type="EMBL" id="JACHIP010000004">
    <property type="protein sequence ID" value="MBB5058556.1"/>
    <property type="molecule type" value="Genomic_DNA"/>
</dbReference>
<dbReference type="Gene3D" id="3.40.50.1820">
    <property type="entry name" value="alpha/beta hydrolase"/>
    <property type="match status" value="1"/>
</dbReference>
<organism evidence="3 4">
    <name type="scientific">Granulicella aggregans</name>
    <dbReference type="NCBI Taxonomy" id="474949"/>
    <lineage>
        <taxon>Bacteria</taxon>
        <taxon>Pseudomonadati</taxon>
        <taxon>Acidobacteriota</taxon>
        <taxon>Terriglobia</taxon>
        <taxon>Terriglobales</taxon>
        <taxon>Acidobacteriaceae</taxon>
        <taxon>Granulicella</taxon>
    </lineage>
</organism>
<feature type="region of interest" description="Disordered" evidence="1">
    <location>
        <begin position="91"/>
        <end position="112"/>
    </location>
</feature>
<dbReference type="RefSeq" id="WP_184218322.1">
    <property type="nucleotide sequence ID" value="NZ_JACHIP010000004.1"/>
</dbReference>
<evidence type="ECO:0000256" key="2">
    <source>
        <dbReference type="SAM" id="SignalP"/>
    </source>
</evidence>
<accession>A0A7W7ZFX6</accession>
<dbReference type="Proteomes" id="UP000540989">
    <property type="component" value="Unassembled WGS sequence"/>
</dbReference>
<evidence type="ECO:0000313" key="4">
    <source>
        <dbReference type="Proteomes" id="UP000540989"/>
    </source>
</evidence>
<keyword evidence="3" id="KW-0645">Protease</keyword>
<dbReference type="GO" id="GO:0004185">
    <property type="term" value="F:serine-type carboxypeptidase activity"/>
    <property type="evidence" value="ECO:0007669"/>
    <property type="project" value="InterPro"/>
</dbReference>
<protein>
    <submittedName>
        <fullName evidence="3">Carboxypeptidase C (Cathepsin A)</fullName>
    </submittedName>
</protein>
<dbReference type="Pfam" id="PF00450">
    <property type="entry name" value="Peptidase_S10"/>
    <property type="match status" value="1"/>
</dbReference>
<comment type="caution">
    <text evidence="3">The sequence shown here is derived from an EMBL/GenBank/DDBJ whole genome shotgun (WGS) entry which is preliminary data.</text>
</comment>
<keyword evidence="3" id="KW-0121">Carboxypeptidase</keyword>
<dbReference type="InterPro" id="IPR001563">
    <property type="entry name" value="Peptidase_S10"/>
</dbReference>
<name>A0A7W7ZFX6_9BACT</name>
<dbReference type="GO" id="GO:0006508">
    <property type="term" value="P:proteolysis"/>
    <property type="evidence" value="ECO:0007669"/>
    <property type="project" value="InterPro"/>
</dbReference>
<evidence type="ECO:0000256" key="1">
    <source>
        <dbReference type="SAM" id="MobiDB-lite"/>
    </source>
</evidence>
<dbReference type="InterPro" id="IPR029058">
    <property type="entry name" value="AB_hydrolase_fold"/>
</dbReference>
<feature type="signal peptide" evidence="2">
    <location>
        <begin position="1"/>
        <end position="24"/>
    </location>
</feature>
<keyword evidence="3" id="KW-0378">Hydrolase</keyword>
<keyword evidence="4" id="KW-1185">Reference proteome</keyword>
<evidence type="ECO:0000313" key="3">
    <source>
        <dbReference type="EMBL" id="MBB5058556.1"/>
    </source>
</evidence>
<dbReference type="SUPFAM" id="SSF53474">
    <property type="entry name" value="alpha/beta-Hydrolases"/>
    <property type="match status" value="1"/>
</dbReference>
<feature type="compositionally biased region" description="Basic and acidic residues" evidence="1">
    <location>
        <begin position="100"/>
        <end position="112"/>
    </location>
</feature>
<feature type="chain" id="PRO_5031155789" evidence="2">
    <location>
        <begin position="25"/>
        <end position="558"/>
    </location>
</feature>
<gene>
    <name evidence="3" type="ORF">HDF16_003270</name>
</gene>
<feature type="region of interest" description="Disordered" evidence="1">
    <location>
        <begin position="380"/>
        <end position="408"/>
    </location>
</feature>
<sequence length="558" mass="60986">MSKWSRSVGSLVAAAVLTSTVLMASAEDKKSDKKDEKVVVSGTPADKDAAIVQDSTTEGSVTLAAGGTVNYRAVAGTLTVGATDQQDATLGLDGKLLPDSGEKAPDKDKPEDAPATARIFYTAYFKKDANGENRPVTFLYNGGPGSATMWLHMGSFGPRRVITTDTEHDAAAPYKIVNNTYTLLDVSDLVFIDAPGTGFSRIFGKDKEKAFWGTDPDAHAFERFIRRFLTKYDRWNSPKYLFGESYGTPRSAVLSADLQNIDLNGIVLLSAILSFDNSIDGPVLNPGVDQAYALGLPTFAATAYYHHKLPTQPAALEPFLAEVEKFALGEYMTALLQGSDLTDAQKQAMAEKLHGYTGLPVAYLLKANLRVSGGMFSKELQTDQDTTTGRLDSRYKGPDIDPLSESADYDPQSNAISSAYMTAINAYMRNELKFGKDWTYKPGAYMDSDFQWDLRHQAPGGPPIGSGEGGTNVMPDLAYTMKSNPKTKVFLAGGYYDLATPYFEGKYEMHHLPIPQKLQANISYHYYQAGHMIYVNDNILHQFHDDLATFIKSTESAH</sequence>